<protein>
    <submittedName>
        <fullName evidence="1">GxxExxY protein</fullName>
    </submittedName>
</protein>
<sequence>MTMIKNDNYKHSEITDKILDAYYTVYNNLGVGFRESVYENALLIELDKRLLKFDQQKNIKVHYEGQLIGDFYADVIVEDCVILELKAVETLRAEHEVQLVNYLRATKVEVGLLLNFGSKPQFKRKVFSNSRKNLKHHTES</sequence>
<dbReference type="Pfam" id="PF13366">
    <property type="entry name" value="PDDEXK_3"/>
    <property type="match status" value="1"/>
</dbReference>
<dbReference type="InterPro" id="IPR026350">
    <property type="entry name" value="GxxExxY"/>
</dbReference>
<evidence type="ECO:0000313" key="1">
    <source>
        <dbReference type="EMBL" id="PKQ63547.1"/>
    </source>
</evidence>
<reference evidence="1 2" key="1">
    <citation type="journal article" date="2017" name="Front. Microbiol.">
        <title>Labilibaculum manganireducens gen. nov., sp. nov. and Labilibaculum filiforme sp. nov., Novel Bacteroidetes Isolated from Subsurface Sediments of the Baltic Sea.</title>
        <authorList>
            <person name="Vandieken V."/>
            <person name="Marshall I.P."/>
            <person name="Niemann H."/>
            <person name="Engelen B."/>
            <person name="Cypionka H."/>
        </authorList>
    </citation>
    <scope>NUCLEOTIDE SEQUENCE [LARGE SCALE GENOMIC DNA]</scope>
    <source>
        <strain evidence="1 2">59.16B</strain>
    </source>
</reference>
<accession>A0A2N3HZV6</accession>
<proteinExistence type="predicted"/>
<dbReference type="Proteomes" id="UP000233535">
    <property type="component" value="Unassembled WGS sequence"/>
</dbReference>
<name>A0A2N3HZV6_9BACT</name>
<dbReference type="OrthoDB" id="9806869at2"/>
<gene>
    <name evidence="1" type="ORF">BZG02_09250</name>
</gene>
<dbReference type="AlphaFoldDB" id="A0A2N3HZV6"/>
<dbReference type="EMBL" id="MVDD01000005">
    <property type="protein sequence ID" value="PKQ63547.1"/>
    <property type="molecule type" value="Genomic_DNA"/>
</dbReference>
<keyword evidence="2" id="KW-1185">Reference proteome</keyword>
<organism evidence="1 2">
    <name type="scientific">Labilibaculum filiforme</name>
    <dbReference type="NCBI Taxonomy" id="1940526"/>
    <lineage>
        <taxon>Bacteria</taxon>
        <taxon>Pseudomonadati</taxon>
        <taxon>Bacteroidota</taxon>
        <taxon>Bacteroidia</taxon>
        <taxon>Marinilabiliales</taxon>
        <taxon>Marinifilaceae</taxon>
        <taxon>Labilibaculum</taxon>
    </lineage>
</organism>
<dbReference type="NCBIfam" id="TIGR04256">
    <property type="entry name" value="GxxExxY"/>
    <property type="match status" value="1"/>
</dbReference>
<evidence type="ECO:0000313" key="2">
    <source>
        <dbReference type="Proteomes" id="UP000233535"/>
    </source>
</evidence>
<comment type="caution">
    <text evidence="1">The sequence shown here is derived from an EMBL/GenBank/DDBJ whole genome shotgun (WGS) entry which is preliminary data.</text>
</comment>